<feature type="compositionally biased region" description="Acidic residues" evidence="2">
    <location>
        <begin position="143"/>
        <end position="161"/>
    </location>
</feature>
<dbReference type="PANTHER" id="PTHR11937">
    <property type="entry name" value="ACTIN"/>
    <property type="match status" value="1"/>
</dbReference>
<dbReference type="GO" id="GO:0031011">
    <property type="term" value="C:Ino80 complex"/>
    <property type="evidence" value="ECO:0007669"/>
    <property type="project" value="EnsemblFungi"/>
</dbReference>
<comment type="similarity">
    <text evidence="1">Belongs to the actin family.</text>
</comment>
<evidence type="ECO:0000313" key="3">
    <source>
        <dbReference type="EMBL" id="ODV93858.1"/>
    </source>
</evidence>
<dbReference type="InterPro" id="IPR004000">
    <property type="entry name" value="Actin"/>
</dbReference>
<keyword evidence="4" id="KW-1185">Reference proteome</keyword>
<accession>A0A1E4TQA5</accession>
<feature type="region of interest" description="Disordered" evidence="2">
    <location>
        <begin position="1"/>
        <end position="39"/>
    </location>
</feature>
<dbReference type="EMBL" id="KV454017">
    <property type="protein sequence ID" value="ODV93858.1"/>
    <property type="molecule type" value="Genomic_DNA"/>
</dbReference>
<sequence length="790" mass="90304">MSELSTPLEQTPDPDSKQNGVSVQPAQKKRKGGAQPGVKVSAEILAKRREGRLKAMATIQSQIEKSGIKRMDTENNLPISNFQQIPLINQKNYYTDYLKKDDQITLLRNIKEVNFNLNQAKKTNRVKQSSVTNTATPDVNTMADDDEVDDDDDDEEDDENNTSEKVRAGSDVIVIHPGSTSIRIGLSTDVYPKVWKNVIAYRKTSENNDLFEENDKVSPSRIIDNEQSIIINDEEFHKHKKTILANFKERMRYYKRRILPNSNETCFNFNKRQVPEQIAEHNDIHKFEFLNSEELYNDENVHYIVGADALRLDNYDKWYLRSPLKSGTFNDTDPLYKSTQEVLGDLEIIITNALSKEFNITKKNSNNYKIVLIVPNLYEKTYVENMTTLFLHNLNFSKIAVLQEGISATFGSGISLGCIVDIGSHTTTISCIDEGMILNNSQITLNYGGDDITKVFIKLLLEAQFPYTSINLNDVNDFRLANELKEKFITFQDADIAIQIYNFMVRKPNKLTEKYEFKVFDEVMISAMGLFYPDIFKPTALEDGINGGNMHKHLFPEHIDYFSGKYDDPISLGQVNLVKNEPLGYMSDKDVLSYFAESDIANKSTNGNSNPRNASNHISRDAKNFTPLDIAIIESITQCSYADSSKLKKLYENILIVGGSSKISGFDNLLYDRLNIWRSKLLSCTNLGEIFRIIEQERQSFEESQKDKEEKEPFKITKNLLTKVNDVVEESNILPVGILSSSRDIDPEILCWKGGSVYGRLKVVNEMWVDEKEWDLMGTRCFQYKSMFNF</sequence>
<proteinExistence type="inferred from homology"/>
<dbReference type="GO" id="GO:0006302">
    <property type="term" value="P:double-strand break repair"/>
    <property type="evidence" value="ECO:0007669"/>
    <property type="project" value="EnsemblFungi"/>
</dbReference>
<evidence type="ECO:0000313" key="4">
    <source>
        <dbReference type="Proteomes" id="UP000094236"/>
    </source>
</evidence>
<dbReference type="GO" id="GO:0006312">
    <property type="term" value="P:mitotic recombination"/>
    <property type="evidence" value="ECO:0007669"/>
    <property type="project" value="EnsemblFungi"/>
</dbReference>
<evidence type="ECO:0000256" key="1">
    <source>
        <dbReference type="RuleBase" id="RU000487"/>
    </source>
</evidence>
<dbReference type="AlphaFoldDB" id="A0A1E4TQA5"/>
<dbReference type="STRING" id="669874.A0A1E4TQA5"/>
<gene>
    <name evidence="3" type="ORF">PACTADRAFT_51607</name>
</gene>
<dbReference type="Gene3D" id="3.30.420.40">
    <property type="match status" value="1"/>
</dbReference>
<dbReference type="Gene3D" id="3.30.420.580">
    <property type="match status" value="1"/>
</dbReference>
<name>A0A1E4TQA5_PACTA</name>
<dbReference type="InterPro" id="IPR043129">
    <property type="entry name" value="ATPase_NBD"/>
</dbReference>
<dbReference type="CDD" id="cd10206">
    <property type="entry name" value="ASKHA_NBD_Arp8-like"/>
    <property type="match status" value="1"/>
</dbReference>
<dbReference type="GO" id="GO:0003729">
    <property type="term" value="F:mRNA binding"/>
    <property type="evidence" value="ECO:0007669"/>
    <property type="project" value="EnsemblFungi"/>
</dbReference>
<evidence type="ECO:0000256" key="2">
    <source>
        <dbReference type="SAM" id="MobiDB-lite"/>
    </source>
</evidence>
<reference evidence="4" key="1">
    <citation type="submission" date="2016-05" db="EMBL/GenBank/DDBJ databases">
        <title>Comparative genomics of biotechnologically important yeasts.</title>
        <authorList>
            <consortium name="DOE Joint Genome Institute"/>
            <person name="Riley R."/>
            <person name="Haridas S."/>
            <person name="Wolfe K.H."/>
            <person name="Lopes M.R."/>
            <person name="Hittinger C.T."/>
            <person name="Goker M."/>
            <person name="Salamov A."/>
            <person name="Wisecaver J."/>
            <person name="Long T.M."/>
            <person name="Aerts A.L."/>
            <person name="Barry K."/>
            <person name="Choi C."/>
            <person name="Clum A."/>
            <person name="Coughlan A.Y."/>
            <person name="Deshpande S."/>
            <person name="Douglass A.P."/>
            <person name="Hanson S.J."/>
            <person name="Klenk H.-P."/>
            <person name="Labutti K."/>
            <person name="Lapidus A."/>
            <person name="Lindquist E."/>
            <person name="Lipzen A."/>
            <person name="Meier-Kolthoff J.P."/>
            <person name="Ohm R.A."/>
            <person name="Otillar R.P."/>
            <person name="Pangilinan J."/>
            <person name="Peng Y."/>
            <person name="Rokas A."/>
            <person name="Rosa C.A."/>
            <person name="Scheuner C."/>
            <person name="Sibirny A.A."/>
            <person name="Slot J.C."/>
            <person name="Stielow J.B."/>
            <person name="Sun H."/>
            <person name="Kurtzman C.P."/>
            <person name="Blackwell M."/>
            <person name="Grigoriev I.V."/>
            <person name="Jeffries T.W."/>
        </authorList>
    </citation>
    <scope>NUCLEOTIDE SEQUENCE [LARGE SCALE GENOMIC DNA]</scope>
    <source>
        <strain evidence="4">NRRL Y-2460</strain>
    </source>
</reference>
<organism evidence="3 4">
    <name type="scientific">Pachysolen tannophilus NRRL Y-2460</name>
    <dbReference type="NCBI Taxonomy" id="669874"/>
    <lineage>
        <taxon>Eukaryota</taxon>
        <taxon>Fungi</taxon>
        <taxon>Dikarya</taxon>
        <taxon>Ascomycota</taxon>
        <taxon>Saccharomycotina</taxon>
        <taxon>Pichiomycetes</taxon>
        <taxon>Pachysolenaceae</taxon>
        <taxon>Pachysolen</taxon>
    </lineage>
</organism>
<feature type="compositionally biased region" description="Polar residues" evidence="2">
    <location>
        <begin position="123"/>
        <end position="139"/>
    </location>
</feature>
<dbReference type="SUPFAM" id="SSF53067">
    <property type="entry name" value="Actin-like ATPase domain"/>
    <property type="match status" value="2"/>
</dbReference>
<dbReference type="Proteomes" id="UP000094236">
    <property type="component" value="Unassembled WGS sequence"/>
</dbReference>
<dbReference type="SMART" id="SM00268">
    <property type="entry name" value="ACTIN"/>
    <property type="match status" value="1"/>
</dbReference>
<dbReference type="OrthoDB" id="5572108at2759"/>
<dbReference type="GO" id="GO:0006338">
    <property type="term" value="P:chromatin remodeling"/>
    <property type="evidence" value="ECO:0007669"/>
    <property type="project" value="EnsemblFungi"/>
</dbReference>
<dbReference type="Pfam" id="PF00022">
    <property type="entry name" value="Actin"/>
    <property type="match status" value="1"/>
</dbReference>
<dbReference type="Gene3D" id="3.90.640.10">
    <property type="entry name" value="Actin, Chain A, domain 4"/>
    <property type="match status" value="1"/>
</dbReference>
<protein>
    <submittedName>
        <fullName evidence="3">Uncharacterized protein</fullName>
    </submittedName>
</protein>
<feature type="region of interest" description="Disordered" evidence="2">
    <location>
        <begin position="123"/>
        <end position="167"/>
    </location>
</feature>